<gene>
    <name evidence="15" type="ORF">C8D94_102286</name>
</gene>
<dbReference type="Gene3D" id="3.10.170.10">
    <property type="match status" value="1"/>
</dbReference>
<keyword evidence="11" id="KW-0482">Metalloprotease</keyword>
<evidence type="ECO:0000256" key="11">
    <source>
        <dbReference type="ARBA" id="ARBA00023049"/>
    </source>
</evidence>
<dbReference type="PROSITE" id="PS50825">
    <property type="entry name" value="HYR"/>
    <property type="match status" value="1"/>
</dbReference>
<sequence length="1150" mass="121940">MKKITFGILCVFLSFLIGTSQAQTSASQIEAVVDQLLENNELQSNDTQWVVTDQSTSTISGVTHVYYRQVVNGLEVYGTESGIHLTASGDVLTQNNHFINQATNRAVSGNTPSISAAQAVQAVADQLGYNINGGISVVASKEGVAQETLLSKSGISLSEIPAKLTYQLNDNDELVLVWDLSIQEISGHDWWSLRVDANTGNIVDKVNWIVSCNLSHDHSADEAEILDYNKNLYNIPNYTEAVETENMPPNSYEVIAIPTESPYFAPRTIVTSPEDLTASPFGWHDTNGVPGAEFTTTRGNNVNAYEDGDNQGFQPDGGIDLDFTGAGFPFDQNYSNATQYEAAAITNLFYWNNIIHDVLFQYGFDEASGNFQETNYSGAGAGSDSVNAEAQDGSGTCNANFGTPPDGSNPTMQMYVCGDKDGDFDNLVIVHEYGHGVSNRLTGGPSQSGCLGNSEQMGEGWSDYLGAILTMNPGDMATDARPVGTYLFGQGPTGGGIRSFPYSTDFSINPQTYDYIKTESVPHGVGSVWATMLWELTWELIAEHGVDNNIYNFTGDVNLDAGNVQALALVMEGMKLQPCSPGFVDGRDAIFAADQALYGGANECLIWDAFARRGLGVSADQGSSNSRSDGTEAFDTPTGVASFVAPEDVCASADVLTGLSGGTPFGGMYSGPGVTDDGNGNTYSFDPGAAGVGVHSITYTVQANDCTVASSDSDTIEVLAIPNSPTTTGDMDICVGDAATVTATPVDPANVIRWYDAQNGGNFLFEGTDYTFNPTGNTTVYAQENPPGPLSQLVISELTLETPDRLEIQNVGIAQDYSGYTVAVSEQPYTNINTQNSVEQTLGAMGADSVVTFSDESGNADYWGDNIWWDNDGTGWIIVIDDAGNVVDSVFWNFTAAEISGLNVTINGFNITAADLDWSGPGAALTADCGESFKRFGETDSSADWSNTCDDETYGVAGDVGLGFAGCLAERAPAQVTVDAVDPTITCPADETVTVNQGEQYTLPDYTGVATATDNCAATPVISQNPTAGTQVGPGVTQITMTATDAAGNEATCTFDVTVEENILSIEELSLKNGIALYPNPTTGMVTISNNSEQVLTNAVVTDVNGRTIYTIDLSGANATTLSLENVATGLYFVRINSEQASIIKRIIKR</sequence>
<evidence type="ECO:0000256" key="6">
    <source>
        <dbReference type="ARBA" id="ARBA00022723"/>
    </source>
</evidence>
<evidence type="ECO:0000313" key="16">
    <source>
        <dbReference type="Proteomes" id="UP000255317"/>
    </source>
</evidence>
<dbReference type="InterPro" id="IPR050371">
    <property type="entry name" value="Fungal_virulence_M36"/>
</dbReference>
<dbReference type="RefSeq" id="WP_115123307.1">
    <property type="nucleotide sequence ID" value="NZ_QRAO01000002.1"/>
</dbReference>
<dbReference type="InterPro" id="IPR003410">
    <property type="entry name" value="HYR_dom"/>
</dbReference>
<dbReference type="GO" id="GO:0004222">
    <property type="term" value="F:metalloendopeptidase activity"/>
    <property type="evidence" value="ECO:0007669"/>
    <property type="project" value="InterPro"/>
</dbReference>
<dbReference type="GO" id="GO:0005615">
    <property type="term" value="C:extracellular space"/>
    <property type="evidence" value="ECO:0007669"/>
    <property type="project" value="InterPro"/>
</dbReference>
<comment type="subcellular location">
    <subcellularLocation>
        <location evidence="2">Secreted</location>
    </subcellularLocation>
</comment>
<keyword evidence="6" id="KW-0479">Metal-binding</keyword>
<dbReference type="InterPro" id="IPR026444">
    <property type="entry name" value="Secre_tail"/>
</dbReference>
<dbReference type="Gene3D" id="2.60.40.10">
    <property type="entry name" value="Immunoglobulins"/>
    <property type="match status" value="1"/>
</dbReference>
<dbReference type="SUPFAM" id="SSF55486">
    <property type="entry name" value="Metalloproteases ('zincins'), catalytic domain"/>
    <property type="match status" value="1"/>
</dbReference>
<dbReference type="OrthoDB" id="5377264at2"/>
<dbReference type="Gene3D" id="1.10.390.10">
    <property type="entry name" value="Neutral Protease Domain 2"/>
    <property type="match status" value="1"/>
</dbReference>
<dbReference type="Pfam" id="PF02494">
    <property type="entry name" value="HYR"/>
    <property type="match status" value="1"/>
</dbReference>
<evidence type="ECO:0000256" key="2">
    <source>
        <dbReference type="ARBA" id="ARBA00004613"/>
    </source>
</evidence>
<feature type="chain" id="PRO_5016835812" evidence="13">
    <location>
        <begin position="23"/>
        <end position="1150"/>
    </location>
</feature>
<dbReference type="InterPro" id="IPR011096">
    <property type="entry name" value="FTP_domain"/>
</dbReference>
<dbReference type="CDD" id="cd09596">
    <property type="entry name" value="M36"/>
    <property type="match status" value="1"/>
</dbReference>
<dbReference type="GO" id="GO:0008270">
    <property type="term" value="F:zinc ion binding"/>
    <property type="evidence" value="ECO:0007669"/>
    <property type="project" value="InterPro"/>
</dbReference>
<dbReference type="InterPro" id="IPR001842">
    <property type="entry name" value="Peptidase_M36"/>
</dbReference>
<dbReference type="Pfam" id="PF18962">
    <property type="entry name" value="Por_Secre_tail"/>
    <property type="match status" value="1"/>
</dbReference>
<dbReference type="Pfam" id="PF19081">
    <property type="entry name" value="Ig_7"/>
    <property type="match status" value="1"/>
</dbReference>
<proteinExistence type="inferred from homology"/>
<comment type="similarity">
    <text evidence="3">Belongs to the peptidase M36 family.</text>
</comment>
<dbReference type="AlphaFoldDB" id="A0A370QFG3"/>
<keyword evidence="4" id="KW-0964">Secreted</keyword>
<evidence type="ECO:0000256" key="10">
    <source>
        <dbReference type="ARBA" id="ARBA00022833"/>
    </source>
</evidence>
<dbReference type="PANTHER" id="PTHR33478:SF1">
    <property type="entry name" value="EXTRACELLULAR METALLOPROTEINASE MEP"/>
    <property type="match status" value="1"/>
</dbReference>
<dbReference type="EMBL" id="QRAO01000002">
    <property type="protein sequence ID" value="RDK87105.1"/>
    <property type="molecule type" value="Genomic_DNA"/>
</dbReference>
<feature type="domain" description="HYR" evidence="14">
    <location>
        <begin position="978"/>
        <end position="1061"/>
    </location>
</feature>
<name>A0A370QFG3_9FLAO</name>
<dbReference type="InterPro" id="IPR027268">
    <property type="entry name" value="Peptidase_M4/M1_CTD_sf"/>
</dbReference>
<dbReference type="Pfam" id="PF02128">
    <property type="entry name" value="Peptidase_M36"/>
    <property type="match status" value="1"/>
</dbReference>
<evidence type="ECO:0000313" key="15">
    <source>
        <dbReference type="EMBL" id="RDK87105.1"/>
    </source>
</evidence>
<keyword evidence="8" id="KW-0677">Repeat</keyword>
<evidence type="ECO:0000256" key="12">
    <source>
        <dbReference type="ARBA" id="ARBA00023145"/>
    </source>
</evidence>
<evidence type="ECO:0000256" key="9">
    <source>
        <dbReference type="ARBA" id="ARBA00022801"/>
    </source>
</evidence>
<dbReference type="Pfam" id="PF07504">
    <property type="entry name" value="FTP"/>
    <property type="match status" value="1"/>
</dbReference>
<dbReference type="Proteomes" id="UP000255317">
    <property type="component" value="Unassembled WGS sequence"/>
</dbReference>
<keyword evidence="16" id="KW-1185">Reference proteome</keyword>
<dbReference type="PRINTS" id="PR00999">
    <property type="entry name" value="FUNGALYSIN"/>
</dbReference>
<keyword evidence="10" id="KW-0862">Zinc</keyword>
<keyword evidence="12" id="KW-0865">Zymogen</keyword>
<evidence type="ECO:0000256" key="7">
    <source>
        <dbReference type="ARBA" id="ARBA00022729"/>
    </source>
</evidence>
<evidence type="ECO:0000256" key="3">
    <source>
        <dbReference type="ARBA" id="ARBA00006006"/>
    </source>
</evidence>
<evidence type="ECO:0000256" key="8">
    <source>
        <dbReference type="ARBA" id="ARBA00022737"/>
    </source>
</evidence>
<feature type="signal peptide" evidence="13">
    <location>
        <begin position="1"/>
        <end position="22"/>
    </location>
</feature>
<protein>
    <submittedName>
        <fullName evidence="15">Extracellular elastinolytic metalloproteinase</fullName>
    </submittedName>
</protein>
<reference evidence="15 16" key="1">
    <citation type="submission" date="2018-07" db="EMBL/GenBank/DDBJ databases">
        <title>Genomic Encyclopedia of Type Strains, Phase IV (KMG-IV): sequencing the most valuable type-strain genomes for metagenomic binning, comparative biology and taxonomic classification.</title>
        <authorList>
            <person name="Goeker M."/>
        </authorList>
    </citation>
    <scope>NUCLEOTIDE SEQUENCE [LARGE SCALE GENOMIC DNA]</scope>
    <source>
        <strain evidence="15 16">DSM 101478</strain>
    </source>
</reference>
<accession>A0A370QFG3</accession>
<organism evidence="15 16">
    <name type="scientific">Marinirhabdus gelatinilytica</name>
    <dbReference type="NCBI Taxonomy" id="1703343"/>
    <lineage>
        <taxon>Bacteria</taxon>
        <taxon>Pseudomonadati</taxon>
        <taxon>Bacteroidota</taxon>
        <taxon>Flavobacteriia</taxon>
        <taxon>Flavobacteriales</taxon>
        <taxon>Flavobacteriaceae</taxon>
    </lineage>
</organism>
<dbReference type="InterPro" id="IPR013783">
    <property type="entry name" value="Ig-like_fold"/>
</dbReference>
<dbReference type="GO" id="GO:0006508">
    <property type="term" value="P:proteolysis"/>
    <property type="evidence" value="ECO:0007669"/>
    <property type="project" value="UniProtKB-KW"/>
</dbReference>
<evidence type="ECO:0000256" key="5">
    <source>
        <dbReference type="ARBA" id="ARBA00022670"/>
    </source>
</evidence>
<dbReference type="InterPro" id="IPR044023">
    <property type="entry name" value="Ig_7"/>
</dbReference>
<keyword evidence="7 13" id="KW-0732">Signal</keyword>
<comment type="cofactor">
    <cofactor evidence="1">
        <name>Zn(2+)</name>
        <dbReference type="ChEBI" id="CHEBI:29105"/>
    </cofactor>
</comment>
<evidence type="ECO:0000256" key="4">
    <source>
        <dbReference type="ARBA" id="ARBA00022525"/>
    </source>
</evidence>
<evidence type="ECO:0000259" key="14">
    <source>
        <dbReference type="PROSITE" id="PS50825"/>
    </source>
</evidence>
<dbReference type="PANTHER" id="PTHR33478">
    <property type="entry name" value="EXTRACELLULAR METALLOPROTEINASE MEP"/>
    <property type="match status" value="1"/>
</dbReference>
<evidence type="ECO:0000256" key="1">
    <source>
        <dbReference type="ARBA" id="ARBA00001947"/>
    </source>
</evidence>
<keyword evidence="5" id="KW-0645">Protease</keyword>
<keyword evidence="9" id="KW-0378">Hydrolase</keyword>
<evidence type="ECO:0000256" key="13">
    <source>
        <dbReference type="SAM" id="SignalP"/>
    </source>
</evidence>
<dbReference type="NCBIfam" id="TIGR04183">
    <property type="entry name" value="Por_Secre_tail"/>
    <property type="match status" value="1"/>
</dbReference>
<comment type="caution">
    <text evidence="15">The sequence shown here is derived from an EMBL/GenBank/DDBJ whole genome shotgun (WGS) entry which is preliminary data.</text>
</comment>